<reference evidence="2" key="1">
    <citation type="submission" date="2025-08" db="UniProtKB">
        <authorList>
            <consortium name="Ensembl"/>
        </authorList>
    </citation>
    <scope>IDENTIFICATION</scope>
</reference>
<protein>
    <submittedName>
        <fullName evidence="2">Surfactant associated 2</fullName>
    </submittedName>
</protein>
<gene>
    <name evidence="2" type="primary">Sfta2</name>
</gene>
<evidence type="ECO:0000256" key="1">
    <source>
        <dbReference type="SAM" id="SignalP"/>
    </source>
</evidence>
<name>A0A8C6RKI2_NANGA</name>
<proteinExistence type="predicted"/>
<keyword evidence="1" id="KW-0732">Signal</keyword>
<feature type="signal peptide" evidence="1">
    <location>
        <begin position="1"/>
        <end position="18"/>
    </location>
</feature>
<keyword evidence="3" id="KW-1185">Reference proteome</keyword>
<dbReference type="OMA" id="GPRMILQ"/>
<dbReference type="PANTHER" id="PTHR38500:SF1">
    <property type="entry name" value="SURFACTANT-ASSOCIATED PROTEIN 2"/>
    <property type="match status" value="1"/>
</dbReference>
<dbReference type="AlphaFoldDB" id="A0A8C6RKI2"/>
<organism evidence="2 3">
    <name type="scientific">Nannospalax galili</name>
    <name type="common">Northern Israeli blind subterranean mole rat</name>
    <name type="synonym">Spalax galili</name>
    <dbReference type="NCBI Taxonomy" id="1026970"/>
    <lineage>
        <taxon>Eukaryota</taxon>
        <taxon>Metazoa</taxon>
        <taxon>Chordata</taxon>
        <taxon>Craniata</taxon>
        <taxon>Vertebrata</taxon>
        <taxon>Euteleostomi</taxon>
        <taxon>Mammalia</taxon>
        <taxon>Eutheria</taxon>
        <taxon>Euarchontoglires</taxon>
        <taxon>Glires</taxon>
        <taxon>Rodentia</taxon>
        <taxon>Myomorpha</taxon>
        <taxon>Muroidea</taxon>
        <taxon>Spalacidae</taxon>
        <taxon>Spalacinae</taxon>
        <taxon>Nannospalax</taxon>
    </lineage>
</organism>
<evidence type="ECO:0000313" key="2">
    <source>
        <dbReference type="Ensembl" id="ENSNGAP00000019434.1"/>
    </source>
</evidence>
<reference evidence="2" key="2">
    <citation type="submission" date="2025-09" db="UniProtKB">
        <authorList>
            <consortium name="Ensembl"/>
        </authorList>
    </citation>
    <scope>IDENTIFICATION</scope>
</reference>
<evidence type="ECO:0000313" key="3">
    <source>
        <dbReference type="Proteomes" id="UP000694381"/>
    </source>
</evidence>
<dbReference type="Ensembl" id="ENSNGAT00000025096.1">
    <property type="protein sequence ID" value="ENSNGAP00000019434.1"/>
    <property type="gene ID" value="ENSNGAG00000019262.1"/>
</dbReference>
<sequence>MGSLLLFLLLAPLSSSLATGPRVTLQVKLKEAFRAKASQDSSFPELLQKLCLLLQLPSGTNVTLYQTGPRHHLTCRA</sequence>
<feature type="chain" id="PRO_5034718025" evidence="1">
    <location>
        <begin position="19"/>
        <end position="77"/>
    </location>
</feature>
<dbReference type="PANTHER" id="PTHR38500">
    <property type="entry name" value="SURFACTANT-ASSOCIATED PROTEIN 2"/>
    <property type="match status" value="1"/>
</dbReference>
<dbReference type="InterPro" id="IPR028198">
    <property type="entry name" value="SFTA2"/>
</dbReference>
<dbReference type="Pfam" id="PF15210">
    <property type="entry name" value="SFTA2"/>
    <property type="match status" value="1"/>
</dbReference>
<dbReference type="Proteomes" id="UP000694381">
    <property type="component" value="Unassembled WGS sequence"/>
</dbReference>
<accession>A0A8C6RKI2</accession>
<dbReference type="GeneTree" id="ENSGT00390000011767"/>